<dbReference type="EMBL" id="LAZR01029658">
    <property type="protein sequence ID" value="KKL58918.1"/>
    <property type="molecule type" value="Genomic_DNA"/>
</dbReference>
<accession>A0A0F9DB36</accession>
<keyword evidence="1" id="KW-0812">Transmembrane</keyword>
<keyword evidence="1" id="KW-0472">Membrane</keyword>
<feature type="transmembrane region" description="Helical" evidence="1">
    <location>
        <begin position="183"/>
        <end position="211"/>
    </location>
</feature>
<protein>
    <recommendedName>
        <fullName evidence="3">Ubiquitin-activating enzyme E1 FCCH domain-containing protein</fullName>
    </recommendedName>
</protein>
<name>A0A0F9DB36_9ZZZZ</name>
<reference evidence="2" key="1">
    <citation type="journal article" date="2015" name="Nature">
        <title>Complex archaea that bridge the gap between prokaryotes and eukaryotes.</title>
        <authorList>
            <person name="Spang A."/>
            <person name="Saw J.H."/>
            <person name="Jorgensen S.L."/>
            <person name="Zaremba-Niedzwiedzka K."/>
            <person name="Martijn J."/>
            <person name="Lind A.E."/>
            <person name="van Eijk R."/>
            <person name="Schleper C."/>
            <person name="Guy L."/>
            <person name="Ettema T.J."/>
        </authorList>
    </citation>
    <scope>NUCLEOTIDE SEQUENCE</scope>
</reference>
<keyword evidence="1" id="KW-1133">Transmembrane helix</keyword>
<evidence type="ECO:0008006" key="3">
    <source>
        <dbReference type="Google" id="ProtNLM"/>
    </source>
</evidence>
<comment type="caution">
    <text evidence="2">The sequence shown here is derived from an EMBL/GenBank/DDBJ whole genome shotgun (WGS) entry which is preliminary data.</text>
</comment>
<sequence length="282" mass="29841">MADRNLTHFFRGGRFHTDEGMEVEIPPSGFAWREIASFPSRIDIYEESVSQVFPLGTKLTYGEETYRYAQMGAGSVEIAAVCQAVVPLAGHIAETGTVAQAIGDTQMTFTPNTVTTDDLAANELQDGNSFIYDGTGEGHIYKVKSHPAITGGQAGVLTLLDPVRVATGSTAAITATHNKYKSVIIVAAGVQTAVPVGVTVIAVTTLFYFWLQTKGPCCVLVDGTLVMGREVRCSEDDDGAVAAMDYDEANDANAGKIGRVLEIGADATGGASTYGFIELLLE</sequence>
<organism evidence="2">
    <name type="scientific">marine sediment metagenome</name>
    <dbReference type="NCBI Taxonomy" id="412755"/>
    <lineage>
        <taxon>unclassified sequences</taxon>
        <taxon>metagenomes</taxon>
        <taxon>ecological metagenomes</taxon>
    </lineage>
</organism>
<proteinExistence type="predicted"/>
<gene>
    <name evidence="2" type="ORF">LCGC14_2220530</name>
</gene>
<evidence type="ECO:0000313" key="2">
    <source>
        <dbReference type="EMBL" id="KKL58918.1"/>
    </source>
</evidence>
<evidence type="ECO:0000256" key="1">
    <source>
        <dbReference type="SAM" id="Phobius"/>
    </source>
</evidence>
<dbReference type="AlphaFoldDB" id="A0A0F9DB36"/>